<comment type="caution">
    <text evidence="3">The sequence shown here is derived from an EMBL/GenBank/DDBJ whole genome shotgun (WGS) entry which is preliminary data.</text>
</comment>
<proteinExistence type="predicted"/>
<evidence type="ECO:0000256" key="2">
    <source>
        <dbReference type="SAM" id="SignalP"/>
    </source>
</evidence>
<accession>A0A4Q8ACY3</accession>
<keyword evidence="4" id="KW-1185">Reference proteome</keyword>
<gene>
    <name evidence="3" type="ORF">EV380_1660</name>
</gene>
<feature type="signal peptide" evidence="2">
    <location>
        <begin position="1"/>
        <end position="24"/>
    </location>
</feature>
<sequence>MKKTVWALVIVAVLLMAAVYPASAMLLHGRAENLCAASPPGEEWGDSSQVDFAPNPLPNFRCRVEFADGRTHEYRMGWIPTYRPGPSGAGDDARTPTAWEGMGPPPG</sequence>
<evidence type="ECO:0000256" key="1">
    <source>
        <dbReference type="SAM" id="MobiDB-lite"/>
    </source>
</evidence>
<keyword evidence="2" id="KW-0732">Signal</keyword>
<dbReference type="RefSeq" id="WP_130450612.1">
    <property type="nucleotide sequence ID" value="NZ_SHLA01000001.1"/>
</dbReference>
<reference evidence="3 4" key="1">
    <citation type="submission" date="2019-02" db="EMBL/GenBank/DDBJ databases">
        <title>Sequencing the genomes of 1000 actinobacteria strains.</title>
        <authorList>
            <person name="Klenk H.-P."/>
        </authorList>
    </citation>
    <scope>NUCLEOTIDE SEQUENCE [LARGE SCALE GENOMIC DNA]</scope>
    <source>
        <strain evidence="3 4">DSM 17364</strain>
    </source>
</reference>
<name>A0A4Q8ACY3_9MICC</name>
<evidence type="ECO:0000313" key="3">
    <source>
        <dbReference type="EMBL" id="RZU62072.1"/>
    </source>
</evidence>
<feature type="chain" id="PRO_5020968269" description="Carbohydrate binding protein" evidence="2">
    <location>
        <begin position="25"/>
        <end position="107"/>
    </location>
</feature>
<evidence type="ECO:0000313" key="4">
    <source>
        <dbReference type="Proteomes" id="UP000292685"/>
    </source>
</evidence>
<evidence type="ECO:0008006" key="5">
    <source>
        <dbReference type="Google" id="ProtNLM"/>
    </source>
</evidence>
<protein>
    <recommendedName>
        <fullName evidence="5">Carbohydrate binding protein</fullName>
    </recommendedName>
</protein>
<dbReference type="Proteomes" id="UP000292685">
    <property type="component" value="Unassembled WGS sequence"/>
</dbReference>
<dbReference type="EMBL" id="SHLA01000001">
    <property type="protein sequence ID" value="RZU62072.1"/>
    <property type="molecule type" value="Genomic_DNA"/>
</dbReference>
<organism evidence="3 4">
    <name type="scientific">Zhihengliuella halotolerans</name>
    <dbReference type="NCBI Taxonomy" id="370736"/>
    <lineage>
        <taxon>Bacteria</taxon>
        <taxon>Bacillati</taxon>
        <taxon>Actinomycetota</taxon>
        <taxon>Actinomycetes</taxon>
        <taxon>Micrococcales</taxon>
        <taxon>Micrococcaceae</taxon>
        <taxon>Zhihengliuella</taxon>
    </lineage>
</organism>
<feature type="region of interest" description="Disordered" evidence="1">
    <location>
        <begin position="85"/>
        <end position="107"/>
    </location>
</feature>
<dbReference type="AlphaFoldDB" id="A0A4Q8ACY3"/>